<dbReference type="Proteomes" id="UP000494265">
    <property type="component" value="Unassembled WGS sequence"/>
</dbReference>
<protein>
    <submittedName>
        <fullName evidence="1">Uncharacterized protein</fullName>
    </submittedName>
</protein>
<accession>A0A6F9XLV8</accession>
<sequence length="224" mass="26466">MKKDINNRYYYELENLSQRDERFTFQKYYAIFDFNELYAQSTAYKIFNGERSIPTLEFKQFMDKTLEIVNLYTKDFSEVEPGDVNYALEEYNNTHHYKITKQQIAVALNSAGASVLRAFITKTALTNTIYEILNYDLFSDKRNVTSFTNEFLFYEKMQERIMRAMIGDGISFRSLEEVSNLTNIPINNLLHPENLCRNRNDYFKAYDSLVSNTPMYNTVTLKGR</sequence>
<dbReference type="EMBL" id="BLAM01000126">
    <property type="protein sequence ID" value="GET06254.1"/>
    <property type="molecule type" value="Genomic_DNA"/>
</dbReference>
<name>A0A6F9XLV8_9LACO</name>
<comment type="caution">
    <text evidence="1">The sequence shown here is derived from an EMBL/GenBank/DDBJ whole genome shotgun (WGS) entry which is preliminary data.</text>
</comment>
<dbReference type="RefSeq" id="WP_172584752.1">
    <property type="nucleotide sequence ID" value="NZ_BLAM01000126.1"/>
</dbReference>
<dbReference type="AlphaFoldDB" id="A0A6F9XLV8"/>
<proteinExistence type="predicted"/>
<reference evidence="1" key="1">
    <citation type="submission" date="2019-10" db="EMBL/GenBank/DDBJ databases">
        <title>Lactobacillus agilis SY212 Whole Genome Sequencing Project.</title>
        <authorList>
            <person name="Suzuki S."/>
            <person name="Endo A."/>
            <person name="Maeno S."/>
            <person name="Shiwa Y."/>
            <person name="Matsutani M."/>
            <person name="Kajikawa A."/>
        </authorList>
    </citation>
    <scope>NUCLEOTIDE SEQUENCE</scope>
    <source>
        <strain evidence="1">SY212</strain>
    </source>
</reference>
<organism evidence="1">
    <name type="scientific">Ligilactobacillus agilis</name>
    <dbReference type="NCBI Taxonomy" id="1601"/>
    <lineage>
        <taxon>Bacteria</taxon>
        <taxon>Bacillati</taxon>
        <taxon>Bacillota</taxon>
        <taxon>Bacilli</taxon>
        <taxon>Lactobacillales</taxon>
        <taxon>Lactobacillaceae</taxon>
        <taxon>Ligilactobacillus</taxon>
    </lineage>
</organism>
<gene>
    <name evidence="1" type="ORF">SY212_12840</name>
</gene>
<evidence type="ECO:0000313" key="1">
    <source>
        <dbReference type="EMBL" id="GET06254.1"/>
    </source>
</evidence>